<evidence type="ECO:0000256" key="2">
    <source>
        <dbReference type="ARBA" id="ARBA00022692"/>
    </source>
</evidence>
<feature type="domain" description="Haemolysin activator HlyB C-terminal" evidence="5">
    <location>
        <begin position="232"/>
        <end position="561"/>
    </location>
</feature>
<keyword evidence="3" id="KW-0998">Cell outer membrane</keyword>
<dbReference type="Gene3D" id="2.40.160.50">
    <property type="entry name" value="membrane protein fhac: a member of the omp85/tpsb transporter family"/>
    <property type="match status" value="1"/>
</dbReference>
<keyword evidence="8" id="KW-1185">Reference proteome</keyword>
<dbReference type="EMBL" id="CP031417">
    <property type="protein sequence ID" value="AXK80701.1"/>
    <property type="molecule type" value="Genomic_DNA"/>
</dbReference>
<dbReference type="KEGG" id="ptaw:DW352_09385"/>
<dbReference type="GO" id="GO:0098046">
    <property type="term" value="C:type V protein secretion system complex"/>
    <property type="evidence" value="ECO:0007669"/>
    <property type="project" value="TreeGrafter"/>
</dbReference>
<dbReference type="GO" id="GO:0046819">
    <property type="term" value="P:protein secretion by the type V secretion system"/>
    <property type="evidence" value="ECO:0007669"/>
    <property type="project" value="TreeGrafter"/>
</dbReference>
<dbReference type="Pfam" id="PF08479">
    <property type="entry name" value="POTRA_2"/>
    <property type="match status" value="1"/>
</dbReference>
<dbReference type="InterPro" id="IPR005565">
    <property type="entry name" value="Hemolysn_activator_HlyB_C"/>
</dbReference>
<reference evidence="7 8" key="1">
    <citation type="submission" date="2018-07" db="EMBL/GenBank/DDBJ databases">
        <authorList>
            <person name="Quirk P.G."/>
            <person name="Krulwich T.A."/>
        </authorList>
    </citation>
    <scope>NUCLEOTIDE SEQUENCE [LARGE SCALE GENOMIC DNA]</scope>
    <source>
        <strain evidence="7 8">CC-BB4</strain>
    </source>
</reference>
<evidence type="ECO:0000256" key="4">
    <source>
        <dbReference type="SAM" id="MobiDB-lite"/>
    </source>
</evidence>
<evidence type="ECO:0000313" key="8">
    <source>
        <dbReference type="Proteomes" id="UP000254889"/>
    </source>
</evidence>
<evidence type="ECO:0000256" key="1">
    <source>
        <dbReference type="ARBA" id="ARBA00022452"/>
    </source>
</evidence>
<name>A0A345ZUV4_9HYPH</name>
<dbReference type="InterPro" id="IPR013686">
    <property type="entry name" value="Polypept-transport_assoc_ShlB"/>
</dbReference>
<dbReference type="Gene3D" id="3.10.20.310">
    <property type="entry name" value="membrane protein fhac"/>
    <property type="match status" value="1"/>
</dbReference>
<accession>A0A345ZUV4</accession>
<organism evidence="7 8">
    <name type="scientific">Pseudolabrys taiwanensis</name>
    <dbReference type="NCBI Taxonomy" id="331696"/>
    <lineage>
        <taxon>Bacteria</taxon>
        <taxon>Pseudomonadati</taxon>
        <taxon>Pseudomonadota</taxon>
        <taxon>Alphaproteobacteria</taxon>
        <taxon>Hyphomicrobiales</taxon>
        <taxon>Xanthobacteraceae</taxon>
        <taxon>Pseudolabrys</taxon>
    </lineage>
</organism>
<feature type="region of interest" description="Disordered" evidence="4">
    <location>
        <begin position="71"/>
        <end position="90"/>
    </location>
</feature>
<keyword evidence="1" id="KW-0472">Membrane</keyword>
<dbReference type="GO" id="GO:0008320">
    <property type="term" value="F:protein transmembrane transporter activity"/>
    <property type="evidence" value="ECO:0007669"/>
    <property type="project" value="TreeGrafter"/>
</dbReference>
<evidence type="ECO:0000313" key="7">
    <source>
        <dbReference type="EMBL" id="AXK80701.1"/>
    </source>
</evidence>
<dbReference type="Pfam" id="PF03865">
    <property type="entry name" value="ShlB"/>
    <property type="match status" value="1"/>
</dbReference>
<dbReference type="PANTHER" id="PTHR34597:SF6">
    <property type="entry name" value="BLR6126 PROTEIN"/>
    <property type="match status" value="1"/>
</dbReference>
<evidence type="ECO:0000259" key="5">
    <source>
        <dbReference type="Pfam" id="PF03865"/>
    </source>
</evidence>
<feature type="domain" description="Polypeptide-transport-associated ShlB-type" evidence="6">
    <location>
        <begin position="95"/>
        <end position="170"/>
    </location>
</feature>
<dbReference type="OrthoDB" id="7439045at2"/>
<dbReference type="InterPro" id="IPR051544">
    <property type="entry name" value="TPS_OM_transporter"/>
</dbReference>
<proteinExistence type="predicted"/>
<keyword evidence="2" id="KW-0812">Transmembrane</keyword>
<dbReference type="PANTHER" id="PTHR34597">
    <property type="entry name" value="SLR1661 PROTEIN"/>
    <property type="match status" value="1"/>
</dbReference>
<dbReference type="RefSeq" id="WP_115690607.1">
    <property type="nucleotide sequence ID" value="NZ_CP031417.1"/>
</dbReference>
<keyword evidence="1" id="KW-1134">Transmembrane beta strand</keyword>
<evidence type="ECO:0000256" key="3">
    <source>
        <dbReference type="ARBA" id="ARBA00023237"/>
    </source>
</evidence>
<dbReference type="Proteomes" id="UP000254889">
    <property type="component" value="Chromosome"/>
</dbReference>
<gene>
    <name evidence="7" type="ORF">DW352_09385</name>
</gene>
<dbReference type="AlphaFoldDB" id="A0A345ZUV4"/>
<evidence type="ECO:0000259" key="6">
    <source>
        <dbReference type="Pfam" id="PF08479"/>
    </source>
</evidence>
<sequence>MRFSKAAALPPSRACGYSGSGDVVTRRDFVLRGEGAFSQPKKHRLFALGLAVGGLAAAFANPAAAQPAQADSAGASQAAPAAPGQPAAAAPAQRFDIDEFRVDGADNLAQIDVEEAVYPFLGPNRTPEDVEKARAALEKSYHDRGYQTVSVGVPAQNVANRVVVLKVVEGKVGRLRVVNSRFFDVSKIKKNAPSLKEGTLPNFNDVTKDIVALNQWPDRRVTPALRAGAAPGTVDVDLNVEDKPPLHASVEYNNRQSPNTTRTRVSATARYDNFWQLGHSLSVSYQVAPERRSDAEVWSFSYLGRLTDWTSLLVYGVDSKSDVATIGGMNVVGPGETVGARLVLTLPMRENYFHSFSFGADYKHFGQTVALGSDAFSTPITYYPFTASYGGTWQQESFLTQFNLGVTANLRGPGSDFIDYWNKRAYADSNFVHFNADLSQTIDLPEGIQLFGRVKGQLANGPLLSSEQFSLGGLDTVRGYLESETLGDDGVAGSIELRSPDVGTWLQSQMKDETGQGSARFTVINEWRAFAFVDAGTVRIQQPLPEQQARFDLWSVGVGTRFKLFSSVSGMVALAVPMMSQGETQARDKRVLFSAIGEF</sequence>
<protein>
    <submittedName>
        <fullName evidence="7">ShlB/FhaC/HecB family hemolysin secretion/activation protein</fullName>
    </submittedName>
</protein>